<evidence type="ECO:0000256" key="1">
    <source>
        <dbReference type="SAM" id="SignalP"/>
    </source>
</evidence>
<keyword evidence="1" id="KW-0732">Signal</keyword>
<accession>A0A8S9FJQ0</accession>
<dbReference type="EMBL" id="QGKY02002305">
    <property type="protein sequence ID" value="KAF2532557.1"/>
    <property type="molecule type" value="Genomic_DNA"/>
</dbReference>
<name>A0A8S9FJQ0_BRACR</name>
<evidence type="ECO:0000313" key="2">
    <source>
        <dbReference type="EMBL" id="KAF2532557.1"/>
    </source>
</evidence>
<gene>
    <name evidence="3" type="ORF">F2Q68_00034977</name>
    <name evidence="2" type="ORF">F2Q70_00030530</name>
</gene>
<feature type="signal peptide" evidence="1">
    <location>
        <begin position="1"/>
        <end position="26"/>
    </location>
</feature>
<dbReference type="AlphaFoldDB" id="A0A8S9FJQ0"/>
<protein>
    <submittedName>
        <fullName evidence="2">Uncharacterized protein</fullName>
    </submittedName>
</protein>
<dbReference type="EMBL" id="QGKW02001988">
    <property type="protein sequence ID" value="KAF2551130.1"/>
    <property type="molecule type" value="Genomic_DNA"/>
</dbReference>
<comment type="caution">
    <text evidence="2">The sequence shown here is derived from an EMBL/GenBank/DDBJ whole genome shotgun (WGS) entry which is preliminary data.</text>
</comment>
<dbReference type="Proteomes" id="UP000712281">
    <property type="component" value="Unassembled WGS sequence"/>
</dbReference>
<organism evidence="2">
    <name type="scientific">Brassica cretica</name>
    <name type="common">Mustard</name>
    <dbReference type="NCBI Taxonomy" id="69181"/>
    <lineage>
        <taxon>Eukaryota</taxon>
        <taxon>Viridiplantae</taxon>
        <taxon>Streptophyta</taxon>
        <taxon>Embryophyta</taxon>
        <taxon>Tracheophyta</taxon>
        <taxon>Spermatophyta</taxon>
        <taxon>Magnoliopsida</taxon>
        <taxon>eudicotyledons</taxon>
        <taxon>Gunneridae</taxon>
        <taxon>Pentapetalae</taxon>
        <taxon>rosids</taxon>
        <taxon>malvids</taxon>
        <taxon>Brassicales</taxon>
        <taxon>Brassicaceae</taxon>
        <taxon>Brassiceae</taxon>
        <taxon>Brassica</taxon>
    </lineage>
</organism>
<sequence>MGLGLKAGWNLFWLLRASLSINNTKCVSIDYCLRPSIARLVDVYALPWEYRSLNKWNQLKQVSGTTDYLSPDLGPHLSLVGPEKVSIDSNNGVSIDTPFSPSIDATSELSIDEPSRERYRAGLTCSLGLIPHEYLNPKSNKENYSDMAKQFITIRLNLFRGNPVILMGLGLKAGWNPFWLLRASLSINNTECVSIDYCLRPSIARLVDG</sequence>
<evidence type="ECO:0000313" key="3">
    <source>
        <dbReference type="EMBL" id="KAF2551130.1"/>
    </source>
</evidence>
<proteinExistence type="predicted"/>
<reference evidence="2" key="1">
    <citation type="submission" date="2019-12" db="EMBL/GenBank/DDBJ databases">
        <title>Genome sequencing and annotation of Brassica cretica.</title>
        <authorList>
            <person name="Studholme D.J."/>
            <person name="Sarris P.F."/>
        </authorList>
    </citation>
    <scope>NUCLEOTIDE SEQUENCE</scope>
    <source>
        <strain evidence="3">PFS-001/15</strain>
        <strain evidence="2">PFS-102/07</strain>
        <tissue evidence="2">Leaf</tissue>
    </source>
</reference>
<feature type="chain" id="PRO_5042775347" evidence="1">
    <location>
        <begin position="27"/>
        <end position="209"/>
    </location>
</feature>